<feature type="compositionally biased region" description="Basic residues" evidence="1">
    <location>
        <begin position="67"/>
        <end position="77"/>
    </location>
</feature>
<organism evidence="2 3">
    <name type="scientific">Asparagus officinalis</name>
    <name type="common">Garden asparagus</name>
    <dbReference type="NCBI Taxonomy" id="4686"/>
    <lineage>
        <taxon>Eukaryota</taxon>
        <taxon>Viridiplantae</taxon>
        <taxon>Streptophyta</taxon>
        <taxon>Embryophyta</taxon>
        <taxon>Tracheophyta</taxon>
        <taxon>Spermatophyta</taxon>
        <taxon>Magnoliopsida</taxon>
        <taxon>Liliopsida</taxon>
        <taxon>Asparagales</taxon>
        <taxon>Asparagaceae</taxon>
        <taxon>Asparagoideae</taxon>
        <taxon>Asparagus</taxon>
    </lineage>
</organism>
<evidence type="ECO:0000256" key="1">
    <source>
        <dbReference type="SAM" id="MobiDB-lite"/>
    </source>
</evidence>
<reference evidence="3" key="1">
    <citation type="journal article" date="2017" name="Nat. Commun.">
        <title>The asparagus genome sheds light on the origin and evolution of a young Y chromosome.</title>
        <authorList>
            <person name="Harkess A."/>
            <person name="Zhou J."/>
            <person name="Xu C."/>
            <person name="Bowers J.E."/>
            <person name="Van der Hulst R."/>
            <person name="Ayyampalayam S."/>
            <person name="Mercati F."/>
            <person name="Riccardi P."/>
            <person name="McKain M.R."/>
            <person name="Kakrana A."/>
            <person name="Tang H."/>
            <person name="Ray J."/>
            <person name="Groenendijk J."/>
            <person name="Arikit S."/>
            <person name="Mathioni S.M."/>
            <person name="Nakano M."/>
            <person name="Shan H."/>
            <person name="Telgmann-Rauber A."/>
            <person name="Kanno A."/>
            <person name="Yue Z."/>
            <person name="Chen H."/>
            <person name="Li W."/>
            <person name="Chen Y."/>
            <person name="Xu X."/>
            <person name="Zhang Y."/>
            <person name="Luo S."/>
            <person name="Chen H."/>
            <person name="Gao J."/>
            <person name="Mao Z."/>
            <person name="Pires J.C."/>
            <person name="Luo M."/>
            <person name="Kudrna D."/>
            <person name="Wing R.A."/>
            <person name="Meyers B.C."/>
            <person name="Yi K."/>
            <person name="Kong H."/>
            <person name="Lavrijsen P."/>
            <person name="Sunseri F."/>
            <person name="Falavigna A."/>
            <person name="Ye Y."/>
            <person name="Leebens-Mack J.H."/>
            <person name="Chen G."/>
        </authorList>
    </citation>
    <scope>NUCLEOTIDE SEQUENCE [LARGE SCALE GENOMIC DNA]</scope>
    <source>
        <strain evidence="3">cv. DH0086</strain>
    </source>
</reference>
<keyword evidence="3" id="KW-1185">Reference proteome</keyword>
<sequence length="164" mass="18487">MKFKRHHPDFSHSTSAGRRSLISAASPRQDHLLAAWPTQRTLSTHPVPGHRCCRCSISGTPNGNPRSHTHHTPRSHPRPPASRNPAPWRTTPTPPRRETSPPGPQPRFELPEELDDDGVGFNARIRRRREAEAEEGGESEGGRWRSLVEVDDEGWHLARARIVH</sequence>
<accession>A0A5P1FKZ2</accession>
<dbReference type="EMBL" id="CM007381">
    <property type="protein sequence ID" value="ONK78996.1"/>
    <property type="molecule type" value="Genomic_DNA"/>
</dbReference>
<dbReference type="AlphaFoldDB" id="A0A5P1FKZ2"/>
<feature type="region of interest" description="Disordered" evidence="1">
    <location>
        <begin position="58"/>
        <end position="145"/>
    </location>
</feature>
<dbReference type="Gramene" id="ONK78996">
    <property type="protein sequence ID" value="ONK78996"/>
    <property type="gene ID" value="A4U43_C01F1800"/>
</dbReference>
<dbReference type="Proteomes" id="UP000243459">
    <property type="component" value="Chromosome 1"/>
</dbReference>
<gene>
    <name evidence="2" type="ORF">A4U43_C01F1800</name>
</gene>
<proteinExistence type="predicted"/>
<evidence type="ECO:0000313" key="3">
    <source>
        <dbReference type="Proteomes" id="UP000243459"/>
    </source>
</evidence>
<protein>
    <submittedName>
        <fullName evidence="2">Uncharacterized protein</fullName>
    </submittedName>
</protein>
<evidence type="ECO:0000313" key="2">
    <source>
        <dbReference type="EMBL" id="ONK78996.1"/>
    </source>
</evidence>
<name>A0A5P1FKZ2_ASPOF</name>
<feature type="compositionally biased region" description="Low complexity" evidence="1">
    <location>
        <begin position="81"/>
        <end position="91"/>
    </location>
</feature>